<dbReference type="Pfam" id="PF23622">
    <property type="entry name" value="LRR_At1g61320_AtMIF1"/>
    <property type="match status" value="1"/>
</dbReference>
<evidence type="ECO:0000313" key="4">
    <source>
        <dbReference type="Proteomes" id="UP001177003"/>
    </source>
</evidence>
<dbReference type="Proteomes" id="UP001177003">
    <property type="component" value="Chromosome 0"/>
</dbReference>
<dbReference type="EMBL" id="OX465086">
    <property type="protein sequence ID" value="CAI9265997.1"/>
    <property type="molecule type" value="Genomic_DNA"/>
</dbReference>
<dbReference type="CDD" id="cd22160">
    <property type="entry name" value="F-box_AtFBL13-like"/>
    <property type="match status" value="1"/>
</dbReference>
<protein>
    <recommendedName>
        <fullName evidence="5">F-box domain-containing protein</fullName>
    </recommendedName>
</protein>
<organism evidence="3 4">
    <name type="scientific">Lactuca saligna</name>
    <name type="common">Willowleaf lettuce</name>
    <dbReference type="NCBI Taxonomy" id="75948"/>
    <lineage>
        <taxon>Eukaryota</taxon>
        <taxon>Viridiplantae</taxon>
        <taxon>Streptophyta</taxon>
        <taxon>Embryophyta</taxon>
        <taxon>Tracheophyta</taxon>
        <taxon>Spermatophyta</taxon>
        <taxon>Magnoliopsida</taxon>
        <taxon>eudicotyledons</taxon>
        <taxon>Gunneridae</taxon>
        <taxon>Pentapetalae</taxon>
        <taxon>asterids</taxon>
        <taxon>campanulids</taxon>
        <taxon>Asterales</taxon>
        <taxon>Asteraceae</taxon>
        <taxon>Cichorioideae</taxon>
        <taxon>Cichorieae</taxon>
        <taxon>Lactucinae</taxon>
        <taxon>Lactuca</taxon>
    </lineage>
</organism>
<evidence type="ECO:0000313" key="3">
    <source>
        <dbReference type="EMBL" id="CAI9265997.1"/>
    </source>
</evidence>
<keyword evidence="4" id="KW-1185">Reference proteome</keyword>
<dbReference type="Gene3D" id="3.80.10.10">
    <property type="entry name" value="Ribonuclease Inhibitor"/>
    <property type="match status" value="1"/>
</dbReference>
<evidence type="ECO:0000259" key="2">
    <source>
        <dbReference type="Pfam" id="PF23622"/>
    </source>
</evidence>
<dbReference type="SUPFAM" id="SSF52047">
    <property type="entry name" value="RNI-like"/>
    <property type="match status" value="1"/>
</dbReference>
<sequence length="345" mass="40204">METVEEGQNQPKIRRKQRKSEKIVVKGELDRICSLPDCLLLEILSHLPTTKDSIRTGTLSKRWNHLWTLVPNLTFIHGGRHTWPDFALCVDKTLNQCRQLKLKKFLVYSRYSRGFVGFESRINNWIRYALRCNVEEFNLRLPKEKRKFLLDQFFFINTCFTDLKLQACVFTPIGAISWKNLRSLCISFGKLNEDLIENILSGSPLLETLELKYCYGFKRIDITSKSVKKLVLFGYLDVDNAIDAYIIEINAPYVLSLTIEGNLWLWKLLLLNVSSLVEVYLNYDILFTWDMTRQETEDEMFKGFILKLGNVKELKIGVFCSLVLSRLQTKGFIFPPNMKFPVVTS</sequence>
<dbReference type="InterPro" id="IPR032675">
    <property type="entry name" value="LRR_dom_sf"/>
</dbReference>
<dbReference type="PANTHER" id="PTHR32212">
    <property type="entry name" value="CYCLIN-LIKE F-BOX"/>
    <property type="match status" value="1"/>
</dbReference>
<evidence type="ECO:0000259" key="1">
    <source>
        <dbReference type="Pfam" id="PF00646"/>
    </source>
</evidence>
<gene>
    <name evidence="3" type="ORF">LSALG_LOCUS6571</name>
</gene>
<dbReference type="PANTHER" id="PTHR32212:SF454">
    <property type="entry name" value="F-BOX DOMAIN, LEUCINE-RICH REPEAT DOMAIN, L DOMAIN-CONTAINING PROTEIN"/>
    <property type="match status" value="1"/>
</dbReference>
<dbReference type="AlphaFoldDB" id="A0AA35Y9R2"/>
<dbReference type="Pfam" id="PF00646">
    <property type="entry name" value="F-box"/>
    <property type="match status" value="1"/>
</dbReference>
<dbReference type="InterPro" id="IPR055357">
    <property type="entry name" value="LRR_At1g61320_AtMIF1"/>
</dbReference>
<name>A0AA35Y9R2_LACSI</name>
<dbReference type="SUPFAM" id="SSF81383">
    <property type="entry name" value="F-box domain"/>
    <property type="match status" value="1"/>
</dbReference>
<reference evidence="3" key="1">
    <citation type="submission" date="2023-04" db="EMBL/GenBank/DDBJ databases">
        <authorList>
            <person name="Vijverberg K."/>
            <person name="Xiong W."/>
            <person name="Schranz E."/>
        </authorList>
    </citation>
    <scope>NUCLEOTIDE SEQUENCE</scope>
</reference>
<dbReference type="InterPro" id="IPR036047">
    <property type="entry name" value="F-box-like_dom_sf"/>
</dbReference>
<dbReference type="InterPro" id="IPR001810">
    <property type="entry name" value="F-box_dom"/>
</dbReference>
<feature type="domain" description="At1g61320/AtMIF1 LRR" evidence="2">
    <location>
        <begin position="119"/>
        <end position="276"/>
    </location>
</feature>
<accession>A0AA35Y9R2</accession>
<evidence type="ECO:0008006" key="5">
    <source>
        <dbReference type="Google" id="ProtNLM"/>
    </source>
</evidence>
<feature type="domain" description="F-box" evidence="1">
    <location>
        <begin position="32"/>
        <end position="72"/>
    </location>
</feature>
<dbReference type="InterPro" id="IPR053781">
    <property type="entry name" value="F-box_AtFBL13-like"/>
</dbReference>
<proteinExistence type="predicted"/>